<keyword evidence="8 12" id="KW-0862">Zinc</keyword>
<evidence type="ECO:0000313" key="17">
    <source>
        <dbReference type="Proteomes" id="UP000606974"/>
    </source>
</evidence>
<evidence type="ECO:0000256" key="7">
    <source>
        <dbReference type="ARBA" id="ARBA00022723"/>
    </source>
</evidence>
<dbReference type="Gene3D" id="1.10.441.10">
    <property type="entry name" value="Phosphomannose Isomerase, domain 2"/>
    <property type="match status" value="1"/>
</dbReference>
<proteinExistence type="inferred from homology"/>
<dbReference type="AlphaFoldDB" id="A0A8H7E6L4"/>
<organism evidence="16 17">
    <name type="scientific">Endocarpon pusillum</name>
    <dbReference type="NCBI Taxonomy" id="364733"/>
    <lineage>
        <taxon>Eukaryota</taxon>
        <taxon>Fungi</taxon>
        <taxon>Dikarya</taxon>
        <taxon>Ascomycota</taxon>
        <taxon>Pezizomycotina</taxon>
        <taxon>Eurotiomycetes</taxon>
        <taxon>Chaetothyriomycetidae</taxon>
        <taxon>Verrucariales</taxon>
        <taxon>Verrucariaceae</taxon>
        <taxon>Endocarpon</taxon>
    </lineage>
</organism>
<dbReference type="NCBIfam" id="TIGR00218">
    <property type="entry name" value="manA"/>
    <property type="match status" value="1"/>
</dbReference>
<dbReference type="PRINTS" id="PR00714">
    <property type="entry name" value="MAN6PISMRASE"/>
</dbReference>
<dbReference type="InterPro" id="IPR001250">
    <property type="entry name" value="Man6P_Isoase-1"/>
</dbReference>
<dbReference type="GO" id="GO:0005975">
    <property type="term" value="P:carbohydrate metabolic process"/>
    <property type="evidence" value="ECO:0007669"/>
    <property type="project" value="InterPro"/>
</dbReference>
<evidence type="ECO:0000256" key="8">
    <source>
        <dbReference type="ARBA" id="ARBA00022833"/>
    </source>
</evidence>
<dbReference type="Gene3D" id="2.60.120.10">
    <property type="entry name" value="Jelly Rolls"/>
    <property type="match status" value="2"/>
</dbReference>
<dbReference type="OrthoDB" id="6605218at2759"/>
<dbReference type="GO" id="GO:0004476">
    <property type="term" value="F:mannose-6-phosphate isomerase activity"/>
    <property type="evidence" value="ECO:0007669"/>
    <property type="project" value="UniProtKB-EC"/>
</dbReference>
<sequence length="408" mass="45115">MAGSVLQLKCDCNNYPWGKKGHHSLAARLCEKTSPDFKIDDDKEYSEMWMGTYPVIPSHVLSTGENLQDVINANAESLMGKRVLDKFGKDLPFLPKVLSIAKALPLQIHPSKPLSEQLHKKDPEKFTDPNHKPEIAVALTDFEVFVNFKPLADIQSLLKVEPLTRFLPSDATSSLTKDALKQVCKTMLSASPETVADVQSSLSKLSRSQLGSQAYILDLLSRLQQQYTPEDNGTLIALICMNYLQLKPGQAIYVPADGIHAYLSGDIVECMARSNNVINTGFCPRADRDDMDLFTEALTFNPQKGEEALLVPRQSERGRQGRTKIFQPPMSEFDMLLTELDAGQAETVSAVDGPSIMFVMSGKGTMKADEAKTAEVGMGHVYFVGRGVELEFQTHDHDGLVVYRAFAE</sequence>
<evidence type="ECO:0000256" key="4">
    <source>
        <dbReference type="ARBA" id="ARBA00010772"/>
    </source>
</evidence>
<gene>
    <name evidence="16" type="ORF">GJ744_005124</name>
</gene>
<evidence type="ECO:0000256" key="10">
    <source>
        <dbReference type="ARBA" id="ARBA00029741"/>
    </source>
</evidence>
<dbReference type="FunFam" id="2.60.120.10:FF:000044">
    <property type="entry name" value="Mannose-6-phosphate isomerase"/>
    <property type="match status" value="1"/>
</dbReference>
<dbReference type="Proteomes" id="UP000606974">
    <property type="component" value="Unassembled WGS sequence"/>
</dbReference>
<dbReference type="SUPFAM" id="SSF51182">
    <property type="entry name" value="RmlC-like cupins"/>
    <property type="match status" value="1"/>
</dbReference>
<evidence type="ECO:0000256" key="5">
    <source>
        <dbReference type="ARBA" id="ARBA00011956"/>
    </source>
</evidence>
<dbReference type="Pfam" id="PF01238">
    <property type="entry name" value="PMI_typeI_C"/>
    <property type="match status" value="1"/>
</dbReference>
<comment type="caution">
    <text evidence="16">The sequence shown here is derived from an EMBL/GenBank/DDBJ whole genome shotgun (WGS) entry which is preliminary data.</text>
</comment>
<feature type="domain" description="Phosphomannose isomerase type I C-terminal" evidence="14">
    <location>
        <begin position="325"/>
        <end position="369"/>
    </location>
</feature>
<dbReference type="PANTHER" id="PTHR10309:SF4">
    <property type="entry name" value="MANNOSE-6-PHOSPHATE ISOMERASE"/>
    <property type="match status" value="1"/>
</dbReference>
<keyword evidence="7 12" id="KW-0479">Metal-binding</keyword>
<comment type="pathway">
    <text evidence="3">Nucleotide-sugar biosynthesis; GDP-alpha-D-mannose biosynthesis; alpha-D-mannose 1-phosphate from D-fructose 6-phosphate: step 1/2.</text>
</comment>
<feature type="domain" description="Phosphomannose isomerase type I catalytic" evidence="15">
    <location>
        <begin position="6"/>
        <end position="151"/>
    </location>
</feature>
<evidence type="ECO:0000256" key="9">
    <source>
        <dbReference type="ARBA" id="ARBA00023235"/>
    </source>
</evidence>
<evidence type="ECO:0000256" key="2">
    <source>
        <dbReference type="ARBA" id="ARBA00002564"/>
    </source>
</evidence>
<dbReference type="InterPro" id="IPR011051">
    <property type="entry name" value="RmlC_Cupin_sf"/>
</dbReference>
<evidence type="ECO:0000256" key="6">
    <source>
        <dbReference type="ARBA" id="ARBA00018236"/>
    </source>
</evidence>
<dbReference type="EMBL" id="JAACFV010000022">
    <property type="protein sequence ID" value="KAF7511227.1"/>
    <property type="molecule type" value="Genomic_DNA"/>
</dbReference>
<reference evidence="16" key="1">
    <citation type="submission" date="2020-02" db="EMBL/GenBank/DDBJ databases">
        <authorList>
            <person name="Palmer J.M."/>
        </authorList>
    </citation>
    <scope>NUCLEOTIDE SEQUENCE</scope>
    <source>
        <strain evidence="16">EPUS1.4</strain>
        <tissue evidence="16">Thallus</tissue>
    </source>
</reference>
<feature type="binding site" evidence="12">
    <location>
        <position position="109"/>
    </location>
    <ligand>
        <name>Zn(2+)</name>
        <dbReference type="ChEBI" id="CHEBI:29105"/>
    </ligand>
</feature>
<comment type="similarity">
    <text evidence="4 13">Belongs to the mannose-6-phosphate isomerase type 1 family.</text>
</comment>
<dbReference type="UniPathway" id="UPA00126">
    <property type="reaction ID" value="UER00423"/>
</dbReference>
<keyword evidence="9" id="KW-0413">Isomerase</keyword>
<dbReference type="Pfam" id="PF20511">
    <property type="entry name" value="PMI_typeI_cat"/>
    <property type="match status" value="1"/>
</dbReference>
<comment type="function">
    <text evidence="2">Involved in the synthesis of the GDP-mannose and dolichol-phosphate-mannose required for a number of critical mannosyl transfer reactions.</text>
</comment>
<feature type="binding site" evidence="12">
    <location>
        <position position="134"/>
    </location>
    <ligand>
        <name>Zn(2+)</name>
        <dbReference type="ChEBI" id="CHEBI:29105"/>
    </ligand>
</feature>
<keyword evidence="17" id="KW-1185">Reference proteome</keyword>
<dbReference type="GO" id="GO:0009298">
    <property type="term" value="P:GDP-mannose biosynthetic process"/>
    <property type="evidence" value="ECO:0007669"/>
    <property type="project" value="UniProtKB-UniPathway"/>
</dbReference>
<dbReference type="InterPro" id="IPR014710">
    <property type="entry name" value="RmlC-like_jellyroll"/>
</dbReference>
<dbReference type="GO" id="GO:0008270">
    <property type="term" value="F:zinc ion binding"/>
    <property type="evidence" value="ECO:0007669"/>
    <property type="project" value="InterPro"/>
</dbReference>
<dbReference type="InterPro" id="IPR016305">
    <property type="entry name" value="Mannose-6-P_Isomerase"/>
</dbReference>
<dbReference type="InterPro" id="IPR046457">
    <property type="entry name" value="PMI_typeI_cat"/>
</dbReference>
<name>A0A8H7E6L4_9EURO</name>
<feature type="binding site" evidence="12">
    <location>
        <position position="260"/>
    </location>
    <ligand>
        <name>Zn(2+)</name>
        <dbReference type="ChEBI" id="CHEBI:29105"/>
    </ligand>
</feature>
<evidence type="ECO:0000256" key="13">
    <source>
        <dbReference type="RuleBase" id="RU004189"/>
    </source>
</evidence>
<accession>A0A8H7E6L4</accession>
<evidence type="ECO:0000256" key="3">
    <source>
        <dbReference type="ARBA" id="ARBA00004666"/>
    </source>
</evidence>
<dbReference type="InterPro" id="IPR046456">
    <property type="entry name" value="PMI_typeI_C"/>
</dbReference>
<evidence type="ECO:0000259" key="15">
    <source>
        <dbReference type="Pfam" id="PF20511"/>
    </source>
</evidence>
<dbReference type="CDD" id="cd07011">
    <property type="entry name" value="cupin_PMI_type_I_N"/>
    <property type="match status" value="1"/>
</dbReference>
<evidence type="ECO:0000256" key="12">
    <source>
        <dbReference type="PIRSR" id="PIRSR001480-2"/>
    </source>
</evidence>
<evidence type="ECO:0000256" key="11">
    <source>
        <dbReference type="ARBA" id="ARBA00030762"/>
    </source>
</evidence>
<feature type="binding site" evidence="12">
    <location>
        <position position="107"/>
    </location>
    <ligand>
        <name>Zn(2+)</name>
        <dbReference type="ChEBI" id="CHEBI:29105"/>
    </ligand>
</feature>
<protein>
    <recommendedName>
        <fullName evidence="6">Mannose-6-phosphate isomerase</fullName>
        <ecNumber evidence="5">5.3.1.8</ecNumber>
    </recommendedName>
    <alternativeName>
        <fullName evidence="10">Phosphohexomutase</fullName>
    </alternativeName>
    <alternativeName>
        <fullName evidence="11">Phosphomannose isomerase</fullName>
    </alternativeName>
</protein>
<comment type="catalytic activity">
    <reaction evidence="1">
        <text>D-mannose 6-phosphate = D-fructose 6-phosphate</text>
        <dbReference type="Rhea" id="RHEA:12356"/>
        <dbReference type="ChEBI" id="CHEBI:58735"/>
        <dbReference type="ChEBI" id="CHEBI:61527"/>
        <dbReference type="EC" id="5.3.1.8"/>
    </reaction>
</comment>
<evidence type="ECO:0000259" key="14">
    <source>
        <dbReference type="Pfam" id="PF01238"/>
    </source>
</evidence>
<dbReference type="GO" id="GO:0005829">
    <property type="term" value="C:cytosol"/>
    <property type="evidence" value="ECO:0007669"/>
    <property type="project" value="TreeGrafter"/>
</dbReference>
<dbReference type="EC" id="5.3.1.8" evidence="5"/>
<dbReference type="PIRSF" id="PIRSF001480">
    <property type="entry name" value="Mannose-6-phosphate_isomerase"/>
    <property type="match status" value="1"/>
</dbReference>
<evidence type="ECO:0000256" key="1">
    <source>
        <dbReference type="ARBA" id="ARBA00000757"/>
    </source>
</evidence>
<evidence type="ECO:0000313" key="16">
    <source>
        <dbReference type="EMBL" id="KAF7511227.1"/>
    </source>
</evidence>
<dbReference type="PANTHER" id="PTHR10309">
    <property type="entry name" value="MANNOSE-6-PHOSPHATE ISOMERASE"/>
    <property type="match status" value="1"/>
</dbReference>
<comment type="cofactor">
    <cofactor evidence="12">
        <name>Zn(2+)</name>
        <dbReference type="ChEBI" id="CHEBI:29105"/>
    </cofactor>
    <text evidence="12">Binds 1 zinc ion per subunit.</text>
</comment>